<protein>
    <submittedName>
        <fullName evidence="2">Uncharacterized protein</fullName>
    </submittedName>
</protein>
<feature type="transmembrane region" description="Helical" evidence="1">
    <location>
        <begin position="12"/>
        <end position="37"/>
    </location>
</feature>
<sequence>MKVIQLKKHWKIVFFISAVLLSVLFFYLSTTLNVLHWKGEYRILGFFLTALVAFPGVLSVAAAIEAIYGRVIIDDQKIYTRSIFYKRCIFLNDIKGYRRDHEGGIVIESKTPGVKRILISVYTNYAETWYEWLLDTDLKFLEEEPKELPEYNPNFLSKTNRAAQREPARKAVLIINWAGAISTAWLLFWPYPYQLATGVAVIVPLIAIAILKKFKGLVHLFDPKYTYSNEIQIGLIGPGLGLGIRGILDFDLLNYQLFVWHLLGVTLILTVVVCVNNPEFIRTGIADMLVGTLLVVGITGAYGLGSLLCINGSFAHNLPQIVTTTIKEKEISGGNTTTYHLYLSPWDTGHKDIRVSISKDDYQQKKVGDTLQVYQFKGVLGYTLLKVESVE</sequence>
<keyword evidence="1" id="KW-0812">Transmembrane</keyword>
<dbReference type="AlphaFoldDB" id="F4L8D0"/>
<keyword evidence="3" id="KW-1185">Reference proteome</keyword>
<keyword evidence="1" id="KW-1133">Transmembrane helix</keyword>
<dbReference type="Proteomes" id="UP000008461">
    <property type="component" value="Plasmid pHALHY03"/>
</dbReference>
<reference key="2">
    <citation type="submission" date="2011-04" db="EMBL/GenBank/DDBJ databases">
        <title>Complete sequence of plasmid 3 of Haliscomenobacter hydrossis DSM 1100.</title>
        <authorList>
            <consortium name="US DOE Joint Genome Institute (JGI-PGF)"/>
            <person name="Lucas S."/>
            <person name="Han J."/>
            <person name="Lapidus A."/>
            <person name="Bruce D."/>
            <person name="Goodwin L."/>
            <person name="Pitluck S."/>
            <person name="Peters L."/>
            <person name="Kyrpides N."/>
            <person name="Mavromatis K."/>
            <person name="Ivanova N."/>
            <person name="Ovchinnikova G."/>
            <person name="Pagani I."/>
            <person name="Daligault H."/>
            <person name="Detter J.C."/>
            <person name="Han C."/>
            <person name="Land M."/>
            <person name="Hauser L."/>
            <person name="Markowitz V."/>
            <person name="Cheng J.-F."/>
            <person name="Hugenholtz P."/>
            <person name="Woyke T."/>
            <person name="Wu D."/>
            <person name="Verbarg S."/>
            <person name="Frueling A."/>
            <person name="Brambilla E."/>
            <person name="Klenk H.-P."/>
            <person name="Eisen J.A."/>
        </authorList>
    </citation>
    <scope>NUCLEOTIDE SEQUENCE</scope>
    <source>
        <strain>DSM 1100</strain>
    </source>
</reference>
<feature type="transmembrane region" description="Helical" evidence="1">
    <location>
        <begin position="171"/>
        <end position="189"/>
    </location>
</feature>
<keyword evidence="1" id="KW-0472">Membrane</keyword>
<name>F4L8D0_HALH1</name>
<proteinExistence type="predicted"/>
<gene>
    <name evidence="2" type="ordered locus">Halhy_6827</name>
</gene>
<reference evidence="2 3" key="1">
    <citation type="journal article" date="2011" name="Stand. Genomic Sci.">
        <title>Complete genome sequence of Haliscomenobacter hydrossis type strain (O).</title>
        <authorList>
            <consortium name="US DOE Joint Genome Institute (JGI-PGF)"/>
            <person name="Daligault H."/>
            <person name="Lapidus A."/>
            <person name="Zeytun A."/>
            <person name="Nolan M."/>
            <person name="Lucas S."/>
            <person name="Del Rio T.G."/>
            <person name="Tice H."/>
            <person name="Cheng J.F."/>
            <person name="Tapia R."/>
            <person name="Han C."/>
            <person name="Goodwin L."/>
            <person name="Pitluck S."/>
            <person name="Liolios K."/>
            <person name="Pagani I."/>
            <person name="Ivanova N."/>
            <person name="Huntemann M."/>
            <person name="Mavromatis K."/>
            <person name="Mikhailova N."/>
            <person name="Pati A."/>
            <person name="Chen A."/>
            <person name="Palaniappan K."/>
            <person name="Land M."/>
            <person name="Hauser L."/>
            <person name="Brambilla E.M."/>
            <person name="Rohde M."/>
            <person name="Verbarg S."/>
            <person name="Goker M."/>
            <person name="Bristow J."/>
            <person name="Eisen J.A."/>
            <person name="Markowitz V."/>
            <person name="Hugenholtz P."/>
            <person name="Kyrpides N.C."/>
            <person name="Klenk H.P."/>
            <person name="Woyke T."/>
        </authorList>
    </citation>
    <scope>NUCLEOTIDE SEQUENCE [LARGE SCALE GENOMIC DNA]</scope>
    <source>
        <strain evidence="3">ATCC 27775 / DSM 1100 / LMG 10767 / O</strain>
        <plasmid evidence="3">Plasmid pHALHY03</plasmid>
    </source>
</reference>
<evidence type="ECO:0000313" key="3">
    <source>
        <dbReference type="Proteomes" id="UP000008461"/>
    </source>
</evidence>
<feature type="transmembrane region" description="Helical" evidence="1">
    <location>
        <begin position="195"/>
        <end position="211"/>
    </location>
</feature>
<accession>F4L8D0</accession>
<geneLocation type="plasmid" evidence="2 3">
    <name>pHALHY03</name>
</geneLocation>
<keyword evidence="2" id="KW-0614">Plasmid</keyword>
<evidence type="ECO:0000256" key="1">
    <source>
        <dbReference type="SAM" id="Phobius"/>
    </source>
</evidence>
<dbReference type="eggNOG" id="ENOG5032PZE">
    <property type="taxonomic scope" value="Bacteria"/>
</dbReference>
<dbReference type="KEGG" id="hhy:Halhy_6827"/>
<organism evidence="2 3">
    <name type="scientific">Haliscomenobacter hydrossis (strain ATCC 27775 / DSM 1100 / LMG 10767 / O)</name>
    <dbReference type="NCBI Taxonomy" id="760192"/>
    <lineage>
        <taxon>Bacteria</taxon>
        <taxon>Pseudomonadati</taxon>
        <taxon>Bacteroidota</taxon>
        <taxon>Saprospiria</taxon>
        <taxon>Saprospirales</taxon>
        <taxon>Haliscomenobacteraceae</taxon>
        <taxon>Haliscomenobacter</taxon>
    </lineage>
</organism>
<feature type="transmembrane region" description="Helical" evidence="1">
    <location>
        <begin position="288"/>
        <end position="308"/>
    </location>
</feature>
<dbReference type="RefSeq" id="WP_013769154.1">
    <property type="nucleotide sequence ID" value="NC_015513.1"/>
</dbReference>
<dbReference type="OrthoDB" id="5936019at2"/>
<dbReference type="HOGENOM" id="CLU_705493_0_0_10"/>
<evidence type="ECO:0000313" key="2">
    <source>
        <dbReference type="EMBL" id="AEE54638.1"/>
    </source>
</evidence>
<feature type="transmembrane region" description="Helical" evidence="1">
    <location>
        <begin position="43"/>
        <end position="68"/>
    </location>
</feature>
<feature type="transmembrane region" description="Helical" evidence="1">
    <location>
        <begin position="231"/>
        <end position="248"/>
    </location>
</feature>
<dbReference type="EMBL" id="CP002694">
    <property type="protein sequence ID" value="AEE54638.1"/>
    <property type="molecule type" value="Genomic_DNA"/>
</dbReference>
<feature type="transmembrane region" description="Helical" evidence="1">
    <location>
        <begin position="254"/>
        <end position="276"/>
    </location>
</feature>